<dbReference type="InterPro" id="IPR038161">
    <property type="entry name" value="VirB9/CagX/TrbG_C_sf"/>
</dbReference>
<comment type="similarity">
    <text evidence="1">Belongs to the TrbG/VirB9 family.</text>
</comment>
<dbReference type="Proteomes" id="UP000029714">
    <property type="component" value="Unassembled WGS sequence"/>
</dbReference>
<dbReference type="InterPro" id="IPR010258">
    <property type="entry name" value="Conjugal_tfr_TrbG/VirB9/CagX"/>
</dbReference>
<accession>A0A347VQD0</accession>
<evidence type="ECO:0000256" key="2">
    <source>
        <dbReference type="ARBA" id="ARBA00022729"/>
    </source>
</evidence>
<name>A0A347VQD0_9HELI</name>
<comment type="caution">
    <text evidence="5">The sequence shown here is derived from an EMBL/GenBank/DDBJ whole genome shotgun (WGS) entry which is preliminary data.</text>
</comment>
<proteinExistence type="inferred from homology"/>
<feature type="coiled-coil region" evidence="3">
    <location>
        <begin position="54"/>
        <end position="89"/>
    </location>
</feature>
<keyword evidence="2" id="KW-0732">Signal</keyword>
<reference evidence="5" key="3">
    <citation type="submission" date="2018-04" db="EMBL/GenBank/DDBJ databases">
        <authorList>
            <person name="Sheh A."/>
            <person name="Shen Z."/>
            <person name="Mannion A.J."/>
            <person name="Fox J.G."/>
        </authorList>
    </citation>
    <scope>NUCLEOTIDE SEQUENCE</scope>
    <source>
        <strain evidence="5">MIT 97-6194</strain>
    </source>
</reference>
<dbReference type="OrthoDB" id="5515031at2"/>
<evidence type="ECO:0000313" key="7">
    <source>
        <dbReference type="Proteomes" id="UP000477070"/>
    </source>
</evidence>
<evidence type="ECO:0000256" key="1">
    <source>
        <dbReference type="ARBA" id="ARBA00006135"/>
    </source>
</evidence>
<sequence>MNIKGEKMFKRALDRNKGLVFIVIAILLYAIQFKYLYGASVWSSEDQAELNRRVQESSGQMIDMAKEMAKAQNEAQLELERERARIKKEGESPLLNSTSKDFTSSTVISKKGKEQNFSKGSGNKNVKRPANTAKMPEYNIKNDKGESLKPEELEMLMNAYRTHNLKSIQQNFFDYDYEPTQNTMNVLEKKDSTIRIRTRYAMTTTIIMEAPIDYYVLGDSVGFEVNELPNNPNALAVKPNLIGIDTNLTIFTKDKKIYSIYLFSTDYKSNKAPQLIVNIKTPYTKEEIEKMAEEKALKERLDRDTYLTIGSGINKIKIKRADIDKRYEQKGKKKNRFLFAEEIFSDKQFTYFKYDKEKMPEMPAVWVVVDKKDSPITSRIIDNYLVAETIADKFTIRIGDSYICVNKKKK</sequence>
<keyword evidence="6" id="KW-1185">Reference proteome</keyword>
<dbReference type="AlphaFoldDB" id="A0A347VQD0"/>
<dbReference type="InterPro" id="IPR033645">
    <property type="entry name" value="VirB9/CagX/TrbG_C"/>
</dbReference>
<evidence type="ECO:0000313" key="6">
    <source>
        <dbReference type="Proteomes" id="UP000029714"/>
    </source>
</evidence>
<dbReference type="EMBL" id="JRMP02000029">
    <property type="protein sequence ID" value="TLD91734.1"/>
    <property type="molecule type" value="Genomic_DNA"/>
</dbReference>
<dbReference type="CDD" id="cd06911">
    <property type="entry name" value="VirB9_CagX_TrbG"/>
    <property type="match status" value="1"/>
</dbReference>
<dbReference type="Proteomes" id="UP000477070">
    <property type="component" value="Unassembled WGS sequence"/>
</dbReference>
<evidence type="ECO:0000256" key="3">
    <source>
        <dbReference type="SAM" id="Coils"/>
    </source>
</evidence>
<organism evidence="5 6">
    <name type="scientific">Helicobacter saguini</name>
    <dbReference type="NCBI Taxonomy" id="1548018"/>
    <lineage>
        <taxon>Bacteria</taxon>
        <taxon>Pseudomonadati</taxon>
        <taxon>Campylobacterota</taxon>
        <taxon>Epsilonproteobacteria</taxon>
        <taxon>Campylobacterales</taxon>
        <taxon>Helicobacteraceae</taxon>
        <taxon>Helicobacter</taxon>
    </lineage>
</organism>
<dbReference type="Gene3D" id="2.60.40.2500">
    <property type="match status" value="1"/>
</dbReference>
<dbReference type="EMBL" id="QBIU01000002">
    <property type="protein sequence ID" value="MWV70195.1"/>
    <property type="molecule type" value="Genomic_DNA"/>
</dbReference>
<dbReference type="Pfam" id="PF03524">
    <property type="entry name" value="CagX"/>
    <property type="match status" value="1"/>
</dbReference>
<evidence type="ECO:0000313" key="5">
    <source>
        <dbReference type="EMBL" id="TLD91734.1"/>
    </source>
</evidence>
<reference evidence="5 6" key="1">
    <citation type="journal article" date="2014" name="Genome Announc.">
        <title>Draft genome sequences of eight enterohepatic helicobacter species isolated from both laboratory and wild rodents.</title>
        <authorList>
            <person name="Sheh A."/>
            <person name="Shen Z."/>
            <person name="Fox J.G."/>
        </authorList>
    </citation>
    <scope>NUCLEOTIDE SEQUENCE [LARGE SCALE GENOMIC DNA]</scope>
    <source>
        <strain evidence="5 6">MIT 97-6194</strain>
    </source>
</reference>
<evidence type="ECO:0000313" key="4">
    <source>
        <dbReference type="EMBL" id="MWV70195.1"/>
    </source>
</evidence>
<gene>
    <name evidence="4" type="ORF">DCO61_09335</name>
    <name evidence="5" type="ORF">LS64_011440</name>
</gene>
<dbReference type="RefSeq" id="WP_052062325.1">
    <property type="nucleotide sequence ID" value="NZ_QBIU01000002.1"/>
</dbReference>
<keyword evidence="3" id="KW-0175">Coiled coil</keyword>
<reference evidence="4 7" key="4">
    <citation type="submission" date="2019-12" db="EMBL/GenBank/DDBJ databases">
        <title>Multi-Generational Helicobacter saguini Isolates.</title>
        <authorList>
            <person name="Mannion A."/>
            <person name="Shen Z."/>
            <person name="Fox J.G."/>
        </authorList>
    </citation>
    <scope>NUCLEOTIDE SEQUENCE [LARGE SCALE GENOMIC DNA]</scope>
    <source>
        <strain evidence="4">16-048</strain>
        <strain evidence="7">16-048 (F4)</strain>
    </source>
</reference>
<protein>
    <submittedName>
        <fullName evidence="5">Type IV secretion system protein VirB9</fullName>
    </submittedName>
</protein>
<reference evidence="5 6" key="2">
    <citation type="journal article" date="2016" name="Infect. Immun.">
        <title>Helicobacter saguini, a Novel Helicobacter Isolated from Cotton-Top Tamarins with Ulcerative Colitis, Has Proinflammatory Properties and Induces Typhlocolitis and Dysplasia in Gnotobiotic IL-10-/- Mice.</title>
        <authorList>
            <person name="Shen Z."/>
            <person name="Mannion A."/>
            <person name="Whary M.T."/>
            <person name="Muthupalani S."/>
            <person name="Sheh A."/>
            <person name="Feng Y."/>
            <person name="Gong G."/>
            <person name="Vandamme P."/>
            <person name="Holcombe H.R."/>
            <person name="Paster B.J."/>
            <person name="Fox J.G."/>
        </authorList>
    </citation>
    <scope>NUCLEOTIDE SEQUENCE [LARGE SCALE GENOMIC DNA]</scope>
    <source>
        <strain evidence="5 6">MIT 97-6194</strain>
    </source>
</reference>